<protein>
    <recommendedName>
        <fullName evidence="4">HEPN domain-containing protein</fullName>
    </recommendedName>
</protein>
<dbReference type="EMBL" id="CP121776">
    <property type="protein sequence ID" value="WMG17643.1"/>
    <property type="molecule type" value="Genomic_DNA"/>
</dbReference>
<sequence length="129" mass="15297">MSSCEILDLAKRLFYEVEQNDFPMLRNVIGRAYYSAFHKTQEIAVNKYSWPEKTNIKGGMHEKLYSRLDNHDLTDFEKRKTVAQIKSDLIRLKKKRVNADYYLNISVTKLDADYCIRTAEQVNERLDRI</sequence>
<evidence type="ECO:0008006" key="4">
    <source>
        <dbReference type="Google" id="ProtNLM"/>
    </source>
</evidence>
<dbReference type="Gene3D" id="1.20.120.330">
    <property type="entry name" value="Nucleotidyltransferases domain 2"/>
    <property type="match status" value="1"/>
</dbReference>
<name>A0AAJ6IEV5_ACIJO</name>
<accession>A0AAJ6IEV5</accession>
<dbReference type="Proteomes" id="UP001244586">
    <property type="component" value="Chromosome"/>
</dbReference>
<evidence type="ECO:0000313" key="2">
    <source>
        <dbReference type="EMBL" id="WMG17643.1"/>
    </source>
</evidence>
<dbReference type="RefSeq" id="WP_058952017.1">
    <property type="nucleotide sequence ID" value="NZ_CP121776.1"/>
</dbReference>
<reference evidence="2 3" key="2">
    <citation type="submission" date="2023-04" db="EMBL/GenBank/DDBJ databases">
        <title>Acinetobacter johnsonii isolate AYTCM encoding NDM-1, OXA-58 and PER-1.</title>
        <authorList>
            <person name="Tian C."/>
            <person name="Wang S."/>
            <person name="Fan X."/>
            <person name="Xia D."/>
        </authorList>
    </citation>
    <scope>NUCLEOTIDE SEQUENCE [LARGE SCALE GENOMIC DNA]</scope>
    <source>
        <strain evidence="2 3">AYTCM</strain>
    </source>
</reference>
<dbReference type="EMBL" id="JAOECG010000002">
    <property type="protein sequence ID" value="MDG9785853.1"/>
    <property type="molecule type" value="Genomic_DNA"/>
</dbReference>
<reference evidence="1" key="1">
    <citation type="submission" date="2022-09" db="EMBL/GenBank/DDBJ databases">
        <title>Intensive care unit water sources are persistently colonized with multi-drug resistant bacteria and are the site of extensive horizontal gene transfer of antibiotic resistance genes.</title>
        <authorList>
            <person name="Diorio-Toth L."/>
        </authorList>
    </citation>
    <scope>NUCLEOTIDE SEQUENCE</scope>
    <source>
        <strain evidence="1">GD04065</strain>
    </source>
</reference>
<proteinExistence type="predicted"/>
<keyword evidence="3" id="KW-1185">Reference proteome</keyword>
<evidence type="ECO:0000313" key="1">
    <source>
        <dbReference type="EMBL" id="MDG9785853.1"/>
    </source>
</evidence>
<gene>
    <name evidence="1" type="ORF">N7566_02350</name>
    <name evidence="2" type="ORF">QBJ73_14875</name>
</gene>
<dbReference type="AlphaFoldDB" id="A0AAJ6IEV5"/>
<dbReference type="Proteomes" id="UP001157887">
    <property type="component" value="Unassembled WGS sequence"/>
</dbReference>
<evidence type="ECO:0000313" key="3">
    <source>
        <dbReference type="Proteomes" id="UP001244586"/>
    </source>
</evidence>
<organism evidence="2 3">
    <name type="scientific">Acinetobacter johnsonii</name>
    <dbReference type="NCBI Taxonomy" id="40214"/>
    <lineage>
        <taxon>Bacteria</taxon>
        <taxon>Pseudomonadati</taxon>
        <taxon>Pseudomonadota</taxon>
        <taxon>Gammaproteobacteria</taxon>
        <taxon>Moraxellales</taxon>
        <taxon>Moraxellaceae</taxon>
        <taxon>Acinetobacter</taxon>
    </lineage>
</organism>